<feature type="transmembrane region" description="Helical" evidence="1">
    <location>
        <begin position="6"/>
        <end position="25"/>
    </location>
</feature>
<dbReference type="RefSeq" id="WP_404317258.1">
    <property type="nucleotide sequence ID" value="NZ_JAUIYO010000008.1"/>
</dbReference>
<accession>A0ABW8I9Q5</accession>
<dbReference type="Proteomes" id="UP001619911">
    <property type="component" value="Unassembled WGS sequence"/>
</dbReference>
<keyword evidence="1" id="KW-0472">Membrane</keyword>
<keyword evidence="1" id="KW-1133">Transmembrane helix</keyword>
<proteinExistence type="predicted"/>
<sequence length="157" mass="18141">MNQFTVLLGYLFGLPLAGFLGYAALERWMRSLDAKEKIKAELNELNDLQTCGGCGRLSRNYQRELNRCDLLFKGERLKGTTADSPLLPCPHCGEETDFLPITRSYNFHSAHPDCPPLEKQELSQYKRQLEQCEELLYYAKVNKAYRSRLLEENEKSE</sequence>
<reference evidence="2 3" key="1">
    <citation type="submission" date="2023-07" db="EMBL/GenBank/DDBJ databases">
        <title>Bacillus lucianemedeirus sp. nov, a new species isolated from an immunobiological production facility.</title>
        <authorList>
            <person name="Costa L.V."/>
            <person name="Miranda R.V.S.L."/>
            <person name="Brandao M.L.L."/>
            <person name="Reis C.M.F."/>
            <person name="Frazao A.M."/>
            <person name="Cruz F.V."/>
            <person name="Baio P.V.P."/>
            <person name="Veras J.F.C."/>
            <person name="Ramos J.N."/>
            <person name="Vieira V."/>
        </authorList>
    </citation>
    <scope>NUCLEOTIDE SEQUENCE [LARGE SCALE GENOMIC DNA]</scope>
    <source>
        <strain evidence="2 3">B190/17</strain>
    </source>
</reference>
<keyword evidence="3" id="KW-1185">Reference proteome</keyword>
<evidence type="ECO:0000313" key="2">
    <source>
        <dbReference type="EMBL" id="MFK2826211.1"/>
    </source>
</evidence>
<organism evidence="2 3">
    <name type="scientific">Bacillus lumedeiriae</name>
    <dbReference type="NCBI Taxonomy" id="3058829"/>
    <lineage>
        <taxon>Bacteria</taxon>
        <taxon>Bacillati</taxon>
        <taxon>Bacillota</taxon>
        <taxon>Bacilli</taxon>
        <taxon>Bacillales</taxon>
        <taxon>Bacillaceae</taxon>
        <taxon>Bacillus</taxon>
    </lineage>
</organism>
<keyword evidence="1" id="KW-0812">Transmembrane</keyword>
<evidence type="ECO:0000256" key="1">
    <source>
        <dbReference type="SAM" id="Phobius"/>
    </source>
</evidence>
<protein>
    <submittedName>
        <fullName evidence="2">Uncharacterized protein</fullName>
    </submittedName>
</protein>
<evidence type="ECO:0000313" key="3">
    <source>
        <dbReference type="Proteomes" id="UP001619911"/>
    </source>
</evidence>
<comment type="caution">
    <text evidence="2">The sequence shown here is derived from an EMBL/GenBank/DDBJ whole genome shotgun (WGS) entry which is preliminary data.</text>
</comment>
<name>A0ABW8I9Q5_9BACI</name>
<gene>
    <name evidence="2" type="ORF">QYG89_11100</name>
</gene>
<dbReference type="EMBL" id="JAUIYO010000008">
    <property type="protein sequence ID" value="MFK2826211.1"/>
    <property type="molecule type" value="Genomic_DNA"/>
</dbReference>